<keyword evidence="3" id="KW-1185">Reference proteome</keyword>
<gene>
    <name evidence="2" type="ORF">QDX21_05990</name>
</gene>
<reference evidence="2 3" key="1">
    <citation type="submission" date="2023-03" db="EMBL/GenBank/DDBJ databases">
        <title>Complete genome sequences of several Auritidibacter ignavus strains isolated from ear infections.</title>
        <authorList>
            <person name="Baehr T."/>
            <person name="Baumhoegger A.M."/>
        </authorList>
    </citation>
    <scope>NUCLEOTIDE SEQUENCE [LARGE SCALE GENOMIC DNA]</scope>
    <source>
        <strain evidence="2 3">BABAE-6</strain>
    </source>
</reference>
<dbReference type="Pfam" id="PF01944">
    <property type="entry name" value="SpoIIM"/>
    <property type="match status" value="1"/>
</dbReference>
<keyword evidence="1" id="KW-1133">Transmembrane helix</keyword>
<dbReference type="AlphaFoldDB" id="A0AAJ6DFC2"/>
<organism evidence="2 3">
    <name type="scientific">Auritidibacter ignavus</name>
    <dbReference type="NCBI Taxonomy" id="678932"/>
    <lineage>
        <taxon>Bacteria</taxon>
        <taxon>Bacillati</taxon>
        <taxon>Actinomycetota</taxon>
        <taxon>Actinomycetes</taxon>
        <taxon>Micrococcales</taxon>
        <taxon>Micrococcaceae</taxon>
        <taxon>Auritidibacter</taxon>
    </lineage>
</organism>
<feature type="transmembrane region" description="Helical" evidence="1">
    <location>
        <begin position="285"/>
        <end position="304"/>
    </location>
</feature>
<feature type="transmembrane region" description="Helical" evidence="1">
    <location>
        <begin position="252"/>
        <end position="273"/>
    </location>
</feature>
<dbReference type="Proteomes" id="UP001224674">
    <property type="component" value="Chromosome"/>
</dbReference>
<dbReference type="PANTHER" id="PTHR35337">
    <property type="entry name" value="SLR1478 PROTEIN"/>
    <property type="match status" value="1"/>
</dbReference>
<accession>A0AAJ6DFC2</accession>
<keyword evidence="1" id="KW-0812">Transmembrane</keyword>
<dbReference type="InterPro" id="IPR002798">
    <property type="entry name" value="SpoIIM-like"/>
</dbReference>
<keyword evidence="1" id="KW-0472">Membrane</keyword>
<evidence type="ECO:0000313" key="3">
    <source>
        <dbReference type="Proteomes" id="UP001224674"/>
    </source>
</evidence>
<feature type="transmembrane region" description="Helical" evidence="1">
    <location>
        <begin position="220"/>
        <end position="240"/>
    </location>
</feature>
<protein>
    <submittedName>
        <fullName evidence="2">Stage II sporulation protein M</fullName>
    </submittedName>
</protein>
<proteinExistence type="predicted"/>
<dbReference type="RefSeq" id="WP_279675375.1">
    <property type="nucleotide sequence ID" value="NZ_CP122566.1"/>
</dbReference>
<sequence length="330" mass="36259">MDLEAYTAVNRGDWERLQTLSRTRRLSAAEIDELTELYGVASTHLSVIQAQDPHGPQARGLSLIVAGARQRLSSTPGDFTRAFTDFVIYRLPYAFYTIRWLTLVLGALFCAVATAYGAWVYQHPEVANALMSEQQQEIYVEHEFVGYYSENPAASFAGQVWTNNAWIAAQEVAFGITGFFVPVVLYLNAANVGVAGGIMARHGEIDTFFNYILPHGYMELTAIFIAGAAGLYIFWSWVAPGRHTRLFSLARAGRMLITVAIGLVVVLFVSGLVEGFVTPAEIPDVLRHGIGLLVLAAYWCYTWILGARAARMNLDADVGQYDGGTVELTA</sequence>
<feature type="transmembrane region" description="Helical" evidence="1">
    <location>
        <begin position="100"/>
        <end position="121"/>
    </location>
</feature>
<name>A0AAJ6DFC2_9MICC</name>
<dbReference type="EMBL" id="CP122566">
    <property type="protein sequence ID" value="WGH94333.1"/>
    <property type="molecule type" value="Genomic_DNA"/>
</dbReference>
<dbReference type="PANTHER" id="PTHR35337:SF1">
    <property type="entry name" value="SLR1478 PROTEIN"/>
    <property type="match status" value="1"/>
</dbReference>
<evidence type="ECO:0000313" key="2">
    <source>
        <dbReference type="EMBL" id="WGH94333.1"/>
    </source>
</evidence>
<evidence type="ECO:0000256" key="1">
    <source>
        <dbReference type="SAM" id="Phobius"/>
    </source>
</evidence>